<feature type="domain" description="Double zinc ribbon" evidence="3">
    <location>
        <begin position="5"/>
        <end position="51"/>
    </location>
</feature>
<dbReference type="Pfam" id="PF00156">
    <property type="entry name" value="Pribosyltran"/>
    <property type="match status" value="1"/>
</dbReference>
<dbReference type="STRING" id="82374.NZ47_08970"/>
<name>A0A0B2JYB3_9FIRM</name>
<dbReference type="InterPro" id="IPR044005">
    <property type="entry name" value="DZR_2"/>
</dbReference>
<evidence type="ECO:0008006" key="6">
    <source>
        <dbReference type="Google" id="ProtNLM"/>
    </source>
</evidence>
<keyword evidence="5" id="KW-1185">Reference proteome</keyword>
<dbReference type="PANTHER" id="PTHR47505:SF1">
    <property type="entry name" value="DNA UTILIZATION PROTEIN YHGH"/>
    <property type="match status" value="1"/>
</dbReference>
<dbReference type="InterPro" id="IPR000836">
    <property type="entry name" value="PRTase_dom"/>
</dbReference>
<dbReference type="InterPro" id="IPR051910">
    <property type="entry name" value="ComF/GntX_DNA_util-trans"/>
</dbReference>
<dbReference type="Pfam" id="PF18912">
    <property type="entry name" value="DZR_2"/>
    <property type="match status" value="1"/>
</dbReference>
<dbReference type="PANTHER" id="PTHR47505">
    <property type="entry name" value="DNA UTILIZATION PROTEIN YHGH"/>
    <property type="match status" value="1"/>
</dbReference>
<protein>
    <recommendedName>
        <fullName evidence="6">Phosphoribosyltransferase domain-containing protein</fullName>
    </recommendedName>
</protein>
<gene>
    <name evidence="4" type="ORF">NZ47_08970</name>
</gene>
<sequence>MIEAILNFLFPPKCPACRGYVKHNGQWCDDCLNKILQPRQLPLEGKMGKIFDGGVMSFSEYEDPVKKLIADAKFEKKKYAVKALQFFVNKGFEKLDLHDIDIVVPVPLHKNKIKQRGFNQSVLFFEEAMKNSDLEIWEVLRRVHETRPQFGLKFAERKKNIKGAFAVADKKHRHLVKGKRVLLVDDIFTTGATFAECGKVLREAGASQIFGLVISSGHR</sequence>
<comment type="caution">
    <text evidence="4">The sequence shown here is derived from an EMBL/GenBank/DDBJ whole genome shotgun (WGS) entry which is preliminary data.</text>
</comment>
<evidence type="ECO:0000259" key="2">
    <source>
        <dbReference type="Pfam" id="PF00156"/>
    </source>
</evidence>
<accession>A0A0B2JYB3</accession>
<feature type="domain" description="Phosphoribosyltransferase" evidence="2">
    <location>
        <begin position="171"/>
        <end position="209"/>
    </location>
</feature>
<evidence type="ECO:0000313" key="5">
    <source>
        <dbReference type="Proteomes" id="UP000030993"/>
    </source>
</evidence>
<reference evidence="4 5" key="1">
    <citation type="journal article" date="2013" name="PLoS ONE">
        <title>Identification and characterization of three novel lipases belonging to families II and V from Anaerovibrio lipolyticus 5ST.</title>
        <authorList>
            <person name="Prive F."/>
            <person name="Kaderbhai N.N."/>
            <person name="Girdwood S."/>
            <person name="Worgan H.J."/>
            <person name="Pinloche E."/>
            <person name="Scollan N.D."/>
            <person name="Huws S.A."/>
            <person name="Newbold C.J."/>
        </authorList>
    </citation>
    <scope>NUCLEOTIDE SEQUENCE [LARGE SCALE GENOMIC DNA]</scope>
    <source>
        <strain evidence="4 5">5S</strain>
    </source>
</reference>
<organism evidence="4 5">
    <name type="scientific">Anaerovibrio lipolyticus</name>
    <dbReference type="NCBI Taxonomy" id="82374"/>
    <lineage>
        <taxon>Bacteria</taxon>
        <taxon>Bacillati</taxon>
        <taxon>Bacillota</taxon>
        <taxon>Negativicutes</taxon>
        <taxon>Selenomonadales</taxon>
        <taxon>Selenomonadaceae</taxon>
        <taxon>Anaerovibrio</taxon>
    </lineage>
</organism>
<evidence type="ECO:0000256" key="1">
    <source>
        <dbReference type="ARBA" id="ARBA00008007"/>
    </source>
</evidence>
<dbReference type="CDD" id="cd06223">
    <property type="entry name" value="PRTases_typeI"/>
    <property type="match status" value="1"/>
</dbReference>
<dbReference type="eggNOG" id="COG1040">
    <property type="taxonomic scope" value="Bacteria"/>
</dbReference>
<evidence type="ECO:0000259" key="3">
    <source>
        <dbReference type="Pfam" id="PF18912"/>
    </source>
</evidence>
<dbReference type="RefSeq" id="WP_039209464.1">
    <property type="nucleotide sequence ID" value="NZ_JSCE01000177.1"/>
</dbReference>
<dbReference type="InterPro" id="IPR029057">
    <property type="entry name" value="PRTase-like"/>
</dbReference>
<dbReference type="EMBL" id="JSCE01000177">
    <property type="protein sequence ID" value="KHM51693.1"/>
    <property type="molecule type" value="Genomic_DNA"/>
</dbReference>
<evidence type="ECO:0000313" key="4">
    <source>
        <dbReference type="EMBL" id="KHM51693.1"/>
    </source>
</evidence>
<dbReference type="Proteomes" id="UP000030993">
    <property type="component" value="Unassembled WGS sequence"/>
</dbReference>
<dbReference type="Gene3D" id="3.40.50.2020">
    <property type="match status" value="1"/>
</dbReference>
<proteinExistence type="inferred from homology"/>
<comment type="similarity">
    <text evidence="1">Belongs to the ComF/GntX family.</text>
</comment>
<dbReference type="AlphaFoldDB" id="A0A0B2JYB3"/>
<dbReference type="SUPFAM" id="SSF53271">
    <property type="entry name" value="PRTase-like"/>
    <property type="match status" value="1"/>
</dbReference>